<reference evidence="10" key="1">
    <citation type="journal article" date="2019" name="Int. J. Syst. Evol. Microbiol.">
        <title>The Global Catalogue of Microorganisms (GCM) 10K type strain sequencing project: providing services to taxonomists for standard genome sequencing and annotation.</title>
        <authorList>
            <consortium name="The Broad Institute Genomics Platform"/>
            <consortium name="The Broad Institute Genome Sequencing Center for Infectious Disease"/>
            <person name="Wu L."/>
            <person name="Ma J."/>
        </authorList>
    </citation>
    <scope>NUCLEOTIDE SEQUENCE [LARGE SCALE GENOMIC DNA]</scope>
    <source>
        <strain evidence="10">CECT 7184</strain>
    </source>
</reference>
<feature type="transmembrane region" description="Helical" evidence="8">
    <location>
        <begin position="28"/>
        <end position="51"/>
    </location>
</feature>
<evidence type="ECO:0000313" key="10">
    <source>
        <dbReference type="Proteomes" id="UP001596142"/>
    </source>
</evidence>
<keyword evidence="5 8" id="KW-0812">Transmembrane</keyword>
<dbReference type="NCBIfam" id="NF009292">
    <property type="entry name" value="PRK12651.1-3"/>
    <property type="match status" value="1"/>
</dbReference>
<evidence type="ECO:0000256" key="1">
    <source>
        <dbReference type="ARBA" id="ARBA00004651"/>
    </source>
</evidence>
<dbReference type="PANTHER" id="PTHR34584">
    <property type="entry name" value="NA(+)/H(+) ANTIPORTER SUBUNIT E1"/>
    <property type="match status" value="1"/>
</dbReference>
<protein>
    <submittedName>
        <fullName evidence="9">Na+/H+ antiporter subunit E</fullName>
    </submittedName>
</protein>
<dbReference type="InterPro" id="IPR002758">
    <property type="entry name" value="Cation_antiport_E"/>
</dbReference>
<organism evidence="9 10">
    <name type="scientific">Thalassorhabdus alkalitolerans</name>
    <dbReference type="NCBI Taxonomy" id="2282697"/>
    <lineage>
        <taxon>Bacteria</taxon>
        <taxon>Bacillati</taxon>
        <taxon>Bacillota</taxon>
        <taxon>Bacilli</taxon>
        <taxon>Bacillales</taxon>
        <taxon>Bacillaceae</taxon>
        <taxon>Thalassorhabdus</taxon>
    </lineage>
</organism>
<gene>
    <name evidence="9" type="ORF">ACFPU1_11825</name>
</gene>
<dbReference type="PIRSF" id="PIRSF019239">
    <property type="entry name" value="MrpE"/>
    <property type="match status" value="1"/>
</dbReference>
<proteinExistence type="inferred from homology"/>
<dbReference type="Pfam" id="PF01899">
    <property type="entry name" value="MNHE"/>
    <property type="match status" value="1"/>
</dbReference>
<evidence type="ECO:0000313" key="9">
    <source>
        <dbReference type="EMBL" id="MFC5713474.1"/>
    </source>
</evidence>
<keyword evidence="6 8" id="KW-1133">Transmembrane helix</keyword>
<keyword evidence="7 8" id="KW-0472">Membrane</keyword>
<name>A0ABW0YSY0_9BACI</name>
<keyword evidence="3" id="KW-0813">Transport</keyword>
<dbReference type="Proteomes" id="UP001596142">
    <property type="component" value="Unassembled WGS sequence"/>
</dbReference>
<evidence type="ECO:0000256" key="5">
    <source>
        <dbReference type="ARBA" id="ARBA00022692"/>
    </source>
</evidence>
<keyword evidence="10" id="KW-1185">Reference proteome</keyword>
<evidence type="ECO:0000256" key="6">
    <source>
        <dbReference type="ARBA" id="ARBA00022989"/>
    </source>
</evidence>
<feature type="transmembrane region" description="Helical" evidence="8">
    <location>
        <begin position="5"/>
        <end position="22"/>
    </location>
</feature>
<accession>A0ABW0YSY0</accession>
<keyword evidence="4" id="KW-1003">Cell membrane</keyword>
<comment type="caution">
    <text evidence="9">The sequence shown here is derived from an EMBL/GenBank/DDBJ whole genome shotgun (WGS) entry which is preliminary data.</text>
</comment>
<keyword evidence="3" id="KW-0050">Antiport</keyword>
<comment type="subcellular location">
    <subcellularLocation>
        <location evidence="1">Cell membrane</location>
        <topology evidence="1">Multi-pass membrane protein</topology>
    </subcellularLocation>
</comment>
<evidence type="ECO:0000256" key="8">
    <source>
        <dbReference type="SAM" id="Phobius"/>
    </source>
</evidence>
<comment type="similarity">
    <text evidence="2">Belongs to the CPA3 antiporters (TC 2.A.63) subunit E family.</text>
</comment>
<evidence type="ECO:0000256" key="7">
    <source>
        <dbReference type="ARBA" id="ARBA00023136"/>
    </source>
</evidence>
<evidence type="ECO:0000256" key="4">
    <source>
        <dbReference type="ARBA" id="ARBA00022475"/>
    </source>
</evidence>
<dbReference type="RefSeq" id="WP_385941330.1">
    <property type="nucleotide sequence ID" value="NZ_JBHSOZ010000005.1"/>
</dbReference>
<sequence>MAFQVLLNVILAIIWVLLQNSFTLIDFFLGYIVGIFILLLLRGVVPFDFYIRRVYAAFKLILLFSKELILANIDMIKIVLSPKMNIEPGIVAVPTELESEWEVTLLASLISLTPGTLSMDFSEDSKILYIHSVHVPDREEAIKQIHDTFERAIKEVTH</sequence>
<evidence type="ECO:0000256" key="3">
    <source>
        <dbReference type="ARBA" id="ARBA00022449"/>
    </source>
</evidence>
<evidence type="ECO:0000256" key="2">
    <source>
        <dbReference type="ARBA" id="ARBA00006228"/>
    </source>
</evidence>
<dbReference type="PANTHER" id="PTHR34584:SF1">
    <property type="entry name" value="NA(+)_H(+) ANTIPORTER SUBUNIT E1"/>
    <property type="match status" value="1"/>
</dbReference>
<dbReference type="EMBL" id="JBHSOZ010000005">
    <property type="protein sequence ID" value="MFC5713474.1"/>
    <property type="molecule type" value="Genomic_DNA"/>
</dbReference>